<dbReference type="Proteomes" id="UP000239576">
    <property type="component" value="Unassembled WGS sequence"/>
</dbReference>
<proteinExistence type="predicted"/>
<accession>A0A2T1DZZ4</accession>
<dbReference type="RefSeq" id="WP_106258281.1">
    <property type="nucleotide sequence ID" value="NZ_CAWNSW010000130.1"/>
</dbReference>
<comment type="caution">
    <text evidence="1">The sequence shown here is derived from an EMBL/GenBank/DDBJ whole genome shotgun (WGS) entry which is preliminary data.</text>
</comment>
<dbReference type="OrthoDB" id="425457at2"/>
<reference evidence="2" key="1">
    <citation type="submission" date="2018-02" db="EMBL/GenBank/DDBJ databases">
        <authorList>
            <person name="Moore K."/>
            <person name="Momper L."/>
        </authorList>
    </citation>
    <scope>NUCLEOTIDE SEQUENCE [LARGE SCALE GENOMIC DNA]</scope>
    <source>
        <strain evidence="2">ULC18</strain>
    </source>
</reference>
<reference evidence="1 2" key="2">
    <citation type="submission" date="2018-03" db="EMBL/GenBank/DDBJ databases">
        <title>The ancient ancestry and fast evolution of plastids.</title>
        <authorList>
            <person name="Moore K.R."/>
            <person name="Magnabosco C."/>
            <person name="Momper L."/>
            <person name="Gold D.A."/>
            <person name="Bosak T."/>
            <person name="Fournier G.P."/>
        </authorList>
    </citation>
    <scope>NUCLEOTIDE SEQUENCE [LARGE SCALE GENOMIC DNA]</scope>
    <source>
        <strain evidence="1 2">ULC18</strain>
    </source>
</reference>
<evidence type="ECO:0008006" key="3">
    <source>
        <dbReference type="Google" id="ProtNLM"/>
    </source>
</evidence>
<keyword evidence="2" id="KW-1185">Reference proteome</keyword>
<dbReference type="EMBL" id="PVWK01000116">
    <property type="protein sequence ID" value="PSB26068.1"/>
    <property type="molecule type" value="Genomic_DNA"/>
</dbReference>
<evidence type="ECO:0000313" key="1">
    <source>
        <dbReference type="EMBL" id="PSB26068.1"/>
    </source>
</evidence>
<sequence length="111" mass="11485">MGFLSKLFGKHEEEKAAAAPQISVQAAAAEKSIPPEKVGLDGNFDESGLAKRVAKALDDANISDHVGLWVAQTGGVVVLKYNPDAEGILAQAKQVASSVEGATDVQTVPNT</sequence>
<evidence type="ECO:0000313" key="2">
    <source>
        <dbReference type="Proteomes" id="UP000239576"/>
    </source>
</evidence>
<organism evidence="1 2">
    <name type="scientific">Stenomitos frigidus ULC18</name>
    <dbReference type="NCBI Taxonomy" id="2107698"/>
    <lineage>
        <taxon>Bacteria</taxon>
        <taxon>Bacillati</taxon>
        <taxon>Cyanobacteriota</taxon>
        <taxon>Cyanophyceae</taxon>
        <taxon>Leptolyngbyales</taxon>
        <taxon>Leptolyngbyaceae</taxon>
        <taxon>Stenomitos</taxon>
    </lineage>
</organism>
<gene>
    <name evidence="1" type="ORF">C7B82_20855</name>
</gene>
<protein>
    <recommendedName>
        <fullName evidence="3">BON domain-containing protein</fullName>
    </recommendedName>
</protein>
<dbReference type="AlphaFoldDB" id="A0A2T1DZZ4"/>
<name>A0A2T1DZZ4_9CYAN</name>